<reference evidence="5" key="2">
    <citation type="submission" date="2019-01" db="EMBL/GenBank/DDBJ databases">
        <authorList>
            <person name="Graves T."/>
            <person name="Eichler E.E."/>
            <person name="Wilson R.K."/>
        </authorList>
    </citation>
    <scope>NUCLEOTIDE SEQUENCE [LARGE SCALE GENOMIC DNA]</scope>
    <source>
        <strain evidence="5">17573</strain>
    </source>
</reference>
<protein>
    <recommendedName>
        <fullName evidence="3">Nucleolar protein 16</fullName>
    </recommendedName>
</protein>
<dbReference type="Ensembl" id="ENSMMUT00000013025.4">
    <property type="protein sequence ID" value="ENSMMUP00000012208.4"/>
    <property type="gene ID" value="ENSMMUG00000009317.4"/>
</dbReference>
<dbReference type="GeneTree" id="ENSGT00940000163830"/>
<dbReference type="STRING" id="9544.ENSMMUP00000012208"/>
<evidence type="ECO:0000313" key="5">
    <source>
        <dbReference type="Ensembl" id="ENSMMUP00000012208.4"/>
    </source>
</evidence>
<evidence type="ECO:0000313" key="6">
    <source>
        <dbReference type="Proteomes" id="UP000006718"/>
    </source>
</evidence>
<dbReference type="GO" id="GO:0005730">
    <property type="term" value="C:nucleolus"/>
    <property type="evidence" value="ECO:0007669"/>
    <property type="project" value="UniProtKB-SubCell"/>
</dbReference>
<reference evidence="5" key="4">
    <citation type="submission" date="2025-09" db="UniProtKB">
        <authorList>
            <consortium name="Ensembl"/>
        </authorList>
    </citation>
    <scope>IDENTIFICATION</scope>
    <source>
        <strain evidence="5">17573</strain>
    </source>
</reference>
<dbReference type="AlphaFoldDB" id="F7HLT3"/>
<keyword evidence="6" id="KW-1185">Reference proteome</keyword>
<sequence length="238" mass="27373">MPKAKGKTRRQKFGYNVNRKRLNRNARRKAAPRIECSHIRHAWDHAKSVRQNLAEMGLAVDPNRAVPLRKRKTWRQKPAFQKRKEILCLGTSLTTYATWWRTTGRTTRPWPVMRRITIKILQNRFGIRSTSINAFTQQSGKTSLILCRRVRWRLSDCFTSQPPQAEACPGPVKLESGCKARRAVWLQRCWPGPMESEGYTLTRTHTHTPRSGEGTVLRGSNLYSSGGSWKSQNLLFSG</sequence>
<evidence type="ECO:0000313" key="7">
    <source>
        <dbReference type="VGNC" id="VGNC:75265"/>
    </source>
</evidence>
<dbReference type="InParanoid" id="F7HLT3"/>
<proteinExistence type="inferred from homology"/>
<evidence type="ECO:0000256" key="3">
    <source>
        <dbReference type="ARBA" id="ARBA00015522"/>
    </source>
</evidence>
<reference evidence="6" key="1">
    <citation type="journal article" date="2007" name="Science">
        <title>Evolutionary and biomedical insights from the rhesus macaque genome.</title>
        <authorList>
            <person name="Gibbs R.A."/>
            <person name="Rogers J."/>
            <person name="Katze M.G."/>
            <person name="Bumgarner R."/>
            <person name="Weinstock G.M."/>
            <person name="Mardis E.R."/>
            <person name="Remington K.A."/>
            <person name="Strausberg R.L."/>
            <person name="Venter J.C."/>
            <person name="Wilson R.K."/>
            <person name="Batzer M.A."/>
            <person name="Bustamante C.D."/>
            <person name="Eichler E.E."/>
            <person name="Hahn M.W."/>
            <person name="Hardison R.C."/>
            <person name="Makova K.D."/>
            <person name="Miller W."/>
            <person name="Milosavljevic A."/>
            <person name="Palermo R.E."/>
            <person name="Siepel A."/>
            <person name="Sikela J.M."/>
            <person name="Attaway T."/>
            <person name="Bell S."/>
            <person name="Bernard K.E."/>
            <person name="Buhay C.J."/>
            <person name="Chandrabose M.N."/>
            <person name="Dao M."/>
            <person name="Davis C."/>
            <person name="Delehaunty K.D."/>
            <person name="Ding Y."/>
            <person name="Dinh H.H."/>
            <person name="Dugan-Rocha S."/>
            <person name="Fulton L.A."/>
            <person name="Gabisi R.A."/>
            <person name="Garner T.T."/>
            <person name="Godfrey J."/>
            <person name="Hawes A.C."/>
            <person name="Hernandez J."/>
            <person name="Hines S."/>
            <person name="Holder M."/>
            <person name="Hume J."/>
            <person name="Jhangiani S.N."/>
            <person name="Joshi V."/>
            <person name="Khan Z.M."/>
            <person name="Kirkness E.F."/>
            <person name="Cree A."/>
            <person name="Fowler R.G."/>
            <person name="Lee S."/>
            <person name="Lewis L.R."/>
            <person name="Li Z."/>
            <person name="Liu Y.-S."/>
            <person name="Moore S.M."/>
            <person name="Muzny D."/>
            <person name="Nazareth L.V."/>
            <person name="Ngo D.N."/>
            <person name="Okwuonu G.O."/>
            <person name="Pai G."/>
            <person name="Parker D."/>
            <person name="Paul H.A."/>
            <person name="Pfannkoch C."/>
            <person name="Pohl C.S."/>
            <person name="Rogers Y.-H.C."/>
            <person name="Ruiz S.J."/>
            <person name="Sabo A."/>
            <person name="Santibanez J."/>
            <person name="Schneider B.W."/>
            <person name="Smith S.M."/>
            <person name="Sodergren E."/>
            <person name="Svatek A.F."/>
            <person name="Utterback T.R."/>
            <person name="Vattathil S."/>
            <person name="Warren W."/>
            <person name="White C.S."/>
            <person name="Chinwalla A.T."/>
            <person name="Feng Y."/>
            <person name="Halpern A.L."/>
            <person name="Hillier L.W."/>
            <person name="Huang X."/>
            <person name="Minx P."/>
            <person name="Nelson J.O."/>
            <person name="Pepin K.H."/>
            <person name="Qin X."/>
            <person name="Sutton G.G."/>
            <person name="Venter E."/>
            <person name="Walenz B.P."/>
            <person name="Wallis J.W."/>
            <person name="Worley K.C."/>
            <person name="Yang S.-P."/>
            <person name="Jones S.M."/>
            <person name="Marra M.A."/>
            <person name="Rocchi M."/>
            <person name="Schein J.E."/>
            <person name="Baertsch R."/>
            <person name="Clarke L."/>
            <person name="Csuros M."/>
            <person name="Glasscock J."/>
            <person name="Harris R.A."/>
            <person name="Havlak P."/>
            <person name="Jackson A.R."/>
            <person name="Jiang H."/>
            <person name="Liu Y."/>
            <person name="Messina D.N."/>
            <person name="Shen Y."/>
            <person name="Song H.X.-Z."/>
            <person name="Wylie T."/>
            <person name="Zhang L."/>
            <person name="Birney E."/>
            <person name="Han K."/>
            <person name="Konkel M.K."/>
            <person name="Lee J."/>
            <person name="Smit A.F.A."/>
            <person name="Ullmer B."/>
            <person name="Wang H."/>
            <person name="Xing J."/>
            <person name="Burhans R."/>
            <person name="Cheng Z."/>
            <person name="Karro J.E."/>
            <person name="Ma J."/>
            <person name="Raney B."/>
            <person name="She X."/>
            <person name="Cox M.J."/>
            <person name="Demuth J.P."/>
            <person name="Dumas L.J."/>
            <person name="Han S.-G."/>
            <person name="Hopkins J."/>
            <person name="Karimpour-Fard A."/>
            <person name="Kim Y.H."/>
            <person name="Pollack J.R."/>
            <person name="Vinar T."/>
            <person name="Addo-Quaye C."/>
            <person name="Degenhardt J."/>
            <person name="Denby A."/>
            <person name="Hubisz M.J."/>
            <person name="Indap A."/>
            <person name="Kosiol C."/>
            <person name="Lahn B.T."/>
            <person name="Lawson H.A."/>
            <person name="Marklein A."/>
            <person name="Nielsen R."/>
            <person name="Vallender E.J."/>
            <person name="Clark A.G."/>
            <person name="Ferguson B."/>
            <person name="Hernandez R.D."/>
            <person name="Hirani K."/>
            <person name="Kehrer-Sawatzki H."/>
            <person name="Kolb J."/>
            <person name="Patil S."/>
            <person name="Pu L.-L."/>
            <person name="Ren Y."/>
            <person name="Smith D.G."/>
            <person name="Wheeler D.A."/>
            <person name="Schenck I."/>
            <person name="Ball E.V."/>
            <person name="Chen R."/>
            <person name="Cooper D.N."/>
            <person name="Giardine B."/>
            <person name="Hsu F."/>
            <person name="Kent W.J."/>
            <person name="Lesk A."/>
            <person name="Nelson D.L."/>
            <person name="O'brien W.E."/>
            <person name="Pruefer K."/>
            <person name="Stenson P.D."/>
            <person name="Wallace J.C."/>
            <person name="Ke H."/>
            <person name="Liu X.-M."/>
            <person name="Wang P."/>
            <person name="Xiang A.P."/>
            <person name="Yang F."/>
            <person name="Barber G.P."/>
            <person name="Haussler D."/>
            <person name="Karolchik D."/>
            <person name="Kern A.D."/>
            <person name="Kuhn R.M."/>
            <person name="Smith K.E."/>
            <person name="Zwieg A.S."/>
        </authorList>
    </citation>
    <scope>NUCLEOTIDE SEQUENCE [LARGE SCALE GENOMIC DNA]</scope>
    <source>
        <strain evidence="6">17573</strain>
    </source>
</reference>
<evidence type="ECO:0000256" key="2">
    <source>
        <dbReference type="ARBA" id="ARBA00008479"/>
    </source>
</evidence>
<dbReference type="VEuPathDB" id="HostDB:ENSMMUG00000009317"/>
<comment type="similarity">
    <text evidence="2">Belongs to the NOP16 family.</text>
</comment>
<dbReference type="InterPro" id="IPR019002">
    <property type="entry name" value="Ribosome_biogenesis_Nop16"/>
</dbReference>
<name>F7HLT3_MACMU</name>
<dbReference type="Bgee" id="ENSMMUG00000009317">
    <property type="expression patterns" value="Expressed in fibroblast and 23 other cell types or tissues"/>
</dbReference>
<organism evidence="5 6">
    <name type="scientific">Macaca mulatta</name>
    <name type="common">Rhesus macaque</name>
    <dbReference type="NCBI Taxonomy" id="9544"/>
    <lineage>
        <taxon>Eukaryota</taxon>
        <taxon>Metazoa</taxon>
        <taxon>Chordata</taxon>
        <taxon>Craniata</taxon>
        <taxon>Vertebrata</taxon>
        <taxon>Euteleostomi</taxon>
        <taxon>Mammalia</taxon>
        <taxon>Eutheria</taxon>
        <taxon>Euarchontoglires</taxon>
        <taxon>Primates</taxon>
        <taxon>Haplorrhini</taxon>
        <taxon>Catarrhini</taxon>
        <taxon>Cercopithecidae</taxon>
        <taxon>Cercopithecinae</taxon>
        <taxon>Macaca</taxon>
    </lineage>
</organism>
<comment type="subcellular location">
    <subcellularLocation>
        <location evidence="1">Nucleus</location>
        <location evidence="1">Nucleolus</location>
    </subcellularLocation>
</comment>
<dbReference type="ExpressionAtlas" id="F7HLT3">
    <property type="expression patterns" value="baseline and differential"/>
</dbReference>
<evidence type="ECO:0000256" key="1">
    <source>
        <dbReference type="ARBA" id="ARBA00004604"/>
    </source>
</evidence>
<gene>
    <name evidence="5 7" type="primary">NOP16</name>
</gene>
<dbReference type="PANTHER" id="PTHR13243">
    <property type="entry name" value="HSPC111 PROTEIN-RELATED"/>
    <property type="match status" value="1"/>
</dbReference>
<keyword evidence="4" id="KW-0539">Nucleus</keyword>
<dbReference type="Pfam" id="PF09420">
    <property type="entry name" value="Nop16"/>
    <property type="match status" value="1"/>
</dbReference>
<dbReference type="SMR" id="F7HLT3"/>
<dbReference type="Proteomes" id="UP000006718">
    <property type="component" value="Chromosome 6"/>
</dbReference>
<dbReference type="PANTHER" id="PTHR13243:SF1">
    <property type="entry name" value="NUCLEOLAR PROTEIN 16"/>
    <property type="match status" value="1"/>
</dbReference>
<evidence type="ECO:0000256" key="4">
    <source>
        <dbReference type="ARBA" id="ARBA00023242"/>
    </source>
</evidence>
<dbReference type="VGNC" id="VGNC:75265">
    <property type="gene designation" value="NOP16"/>
</dbReference>
<reference evidence="5" key="3">
    <citation type="submission" date="2025-08" db="UniProtKB">
        <authorList>
            <consortium name="Ensembl"/>
        </authorList>
    </citation>
    <scope>IDENTIFICATION</scope>
    <source>
        <strain evidence="5">17573</strain>
    </source>
</reference>
<accession>F7HLT3</accession>
<dbReference type="eggNOG" id="KOG4706">
    <property type="taxonomic scope" value="Eukaryota"/>
</dbReference>